<evidence type="ECO:0000256" key="2">
    <source>
        <dbReference type="SAM" id="Phobius"/>
    </source>
</evidence>
<evidence type="ECO:0008006" key="4">
    <source>
        <dbReference type="Google" id="ProtNLM"/>
    </source>
</evidence>
<feature type="transmembrane region" description="Helical" evidence="2">
    <location>
        <begin position="76"/>
        <end position="93"/>
    </location>
</feature>
<name>Q07UQ6_RHOP5</name>
<gene>
    <name evidence="3" type="ordered locus">RPE_0369</name>
</gene>
<keyword evidence="2" id="KW-0812">Transmembrane</keyword>
<feature type="transmembrane region" description="Helical" evidence="2">
    <location>
        <begin position="47"/>
        <end position="70"/>
    </location>
</feature>
<organism evidence="3">
    <name type="scientific">Rhodopseudomonas palustris (strain BisA53)</name>
    <dbReference type="NCBI Taxonomy" id="316055"/>
    <lineage>
        <taxon>Bacteria</taxon>
        <taxon>Pseudomonadati</taxon>
        <taxon>Pseudomonadota</taxon>
        <taxon>Alphaproteobacteria</taxon>
        <taxon>Hyphomicrobiales</taxon>
        <taxon>Nitrobacteraceae</taxon>
        <taxon>Rhodopseudomonas</taxon>
    </lineage>
</organism>
<dbReference type="AlphaFoldDB" id="Q07UQ6"/>
<reference evidence="3" key="1">
    <citation type="submission" date="2006-09" db="EMBL/GenBank/DDBJ databases">
        <title>Complete sequence of Rhodopseudomonas palustris BisA53.</title>
        <authorList>
            <consortium name="US DOE Joint Genome Institute"/>
            <person name="Copeland A."/>
            <person name="Lucas S."/>
            <person name="Lapidus A."/>
            <person name="Barry K."/>
            <person name="Detter J.C."/>
            <person name="Glavina del Rio T."/>
            <person name="Hammon N."/>
            <person name="Israni S."/>
            <person name="Dalin E."/>
            <person name="Tice H."/>
            <person name="Pitluck S."/>
            <person name="Chain P."/>
            <person name="Malfatti S."/>
            <person name="Shin M."/>
            <person name="Vergez L."/>
            <person name="Schmutz J."/>
            <person name="Larimer F."/>
            <person name="Land M."/>
            <person name="Hauser L."/>
            <person name="Pelletier D.A."/>
            <person name="Kyrpides N."/>
            <person name="Kim E."/>
            <person name="Harwood C.S."/>
            <person name="Oda Y."/>
            <person name="Richardson P."/>
        </authorList>
    </citation>
    <scope>NUCLEOTIDE SEQUENCE [LARGE SCALE GENOMIC DNA]</scope>
    <source>
        <strain evidence="3">BisA53</strain>
    </source>
</reference>
<dbReference type="KEGG" id="rpe:RPE_0369"/>
<dbReference type="InterPro" id="IPR024399">
    <property type="entry name" value="DUF2628"/>
</dbReference>
<dbReference type="EMBL" id="CP000463">
    <property type="protein sequence ID" value="ABJ04328.1"/>
    <property type="molecule type" value="Genomic_DNA"/>
</dbReference>
<keyword evidence="2" id="KW-0472">Membrane</keyword>
<protein>
    <recommendedName>
        <fullName evidence="4">DUF2628 domain-containing protein</fullName>
    </recommendedName>
</protein>
<sequence>MPVYTVHAPASVAASRSASADGVIFVRDGFHGWAFLAGPFWLIVNRLWLALAGYLAFNIVLTLVLSGLHAGAGSRFAALLLIALLMGLEAPTLKRWTLARRGWRQLDVVIADDEEAAERRFFDRWSDKAPDFYHPPVERGGPPPARSPSSAQGEIFGLFPNGARR</sequence>
<evidence type="ECO:0000256" key="1">
    <source>
        <dbReference type="SAM" id="MobiDB-lite"/>
    </source>
</evidence>
<dbReference type="eggNOG" id="ENOG50331PK">
    <property type="taxonomic scope" value="Bacteria"/>
</dbReference>
<accession>Q07UQ6</accession>
<dbReference type="STRING" id="316055.RPE_0369"/>
<evidence type="ECO:0000313" key="3">
    <source>
        <dbReference type="EMBL" id="ABJ04328.1"/>
    </source>
</evidence>
<feature type="region of interest" description="Disordered" evidence="1">
    <location>
        <begin position="128"/>
        <end position="165"/>
    </location>
</feature>
<dbReference type="OrthoDB" id="7285394at2"/>
<proteinExistence type="predicted"/>
<dbReference type="HOGENOM" id="CLU_128171_0_0_5"/>
<keyword evidence="2" id="KW-1133">Transmembrane helix</keyword>
<dbReference type="Pfam" id="PF10947">
    <property type="entry name" value="DUF2628"/>
    <property type="match status" value="1"/>
</dbReference>